<keyword evidence="2" id="KW-1185">Reference proteome</keyword>
<name>A0A433VLV4_9CYAN</name>
<evidence type="ECO:0008006" key="3">
    <source>
        <dbReference type="Google" id="ProtNLM"/>
    </source>
</evidence>
<organism evidence="1 2">
    <name type="scientific">Dulcicalothrix desertica PCC 7102</name>
    <dbReference type="NCBI Taxonomy" id="232991"/>
    <lineage>
        <taxon>Bacteria</taxon>
        <taxon>Bacillati</taxon>
        <taxon>Cyanobacteriota</taxon>
        <taxon>Cyanophyceae</taxon>
        <taxon>Nostocales</taxon>
        <taxon>Calotrichaceae</taxon>
        <taxon>Dulcicalothrix</taxon>
    </lineage>
</organism>
<dbReference type="Gene3D" id="1.20.890.30">
    <property type="entry name" value="VCA0319-like"/>
    <property type="match status" value="1"/>
</dbReference>
<accession>A0A433VLV4</accession>
<comment type="caution">
    <text evidence="1">The sequence shown here is derived from an EMBL/GenBank/DDBJ whole genome shotgun (WGS) entry which is preliminary data.</text>
</comment>
<protein>
    <recommendedName>
        <fullName evidence="3">DUF1778 domain-containing protein</fullName>
    </recommendedName>
</protein>
<reference evidence="1" key="2">
    <citation type="journal article" date="2019" name="Genome Biol. Evol.">
        <title>Day and night: Metabolic profiles and evolutionary relationships of six axenic non-marine cyanobacteria.</title>
        <authorList>
            <person name="Will S.E."/>
            <person name="Henke P."/>
            <person name="Boedeker C."/>
            <person name="Huang S."/>
            <person name="Brinkmann H."/>
            <person name="Rohde M."/>
            <person name="Jarek M."/>
            <person name="Friedl T."/>
            <person name="Seufert S."/>
            <person name="Schumacher M."/>
            <person name="Overmann J."/>
            <person name="Neumann-Schaal M."/>
            <person name="Petersen J."/>
        </authorList>
    </citation>
    <scope>NUCLEOTIDE SEQUENCE [LARGE SCALE GENOMIC DNA]</scope>
    <source>
        <strain evidence="1">PCC 7102</strain>
    </source>
</reference>
<proteinExistence type="predicted"/>
<evidence type="ECO:0000313" key="1">
    <source>
        <dbReference type="EMBL" id="RUT07015.1"/>
    </source>
</evidence>
<reference evidence="1" key="1">
    <citation type="submission" date="2018-12" db="EMBL/GenBank/DDBJ databases">
        <authorList>
            <person name="Will S."/>
            <person name="Neumann-Schaal M."/>
            <person name="Henke P."/>
        </authorList>
    </citation>
    <scope>NUCLEOTIDE SEQUENCE</scope>
    <source>
        <strain evidence="1">PCC 7102</strain>
    </source>
</reference>
<evidence type="ECO:0000313" key="2">
    <source>
        <dbReference type="Proteomes" id="UP000271624"/>
    </source>
</evidence>
<dbReference type="Proteomes" id="UP000271624">
    <property type="component" value="Unassembled WGS sequence"/>
</dbReference>
<sequence>MSETSNQNTSDNLEITQERLVLSDRDRDLFISVMENPPELKGKLKDAIHKYIEQYGKS</sequence>
<dbReference type="RefSeq" id="WP_201800710.1">
    <property type="nucleotide sequence ID" value="NZ_RSCL01000005.1"/>
</dbReference>
<dbReference type="AlphaFoldDB" id="A0A433VLV4"/>
<gene>
    <name evidence="1" type="ORF">DSM106972_022760</name>
</gene>
<dbReference type="EMBL" id="RSCL01000005">
    <property type="protein sequence ID" value="RUT07015.1"/>
    <property type="molecule type" value="Genomic_DNA"/>
</dbReference>